<gene>
    <name evidence="1" type="ORF">PHSY_000031</name>
</gene>
<dbReference type="HOGENOM" id="CLU_2264894_0_0_1"/>
<dbReference type="RefSeq" id="XP_012186065.1">
    <property type="nucleotide sequence ID" value="XM_012330675.1"/>
</dbReference>
<dbReference type="AlphaFoldDB" id="R9NVJ2"/>
<proteinExistence type="predicted"/>
<evidence type="ECO:0000313" key="1">
    <source>
        <dbReference type="EMBL" id="GAC92478.1"/>
    </source>
</evidence>
<dbReference type="GeneID" id="24105344"/>
<sequence length="103" mass="11820">MAIKECKGSKRLNCSDGEQSKKQVFSTLDRVQSESYSGRNCLCWIRIRLETEKERAVKPHRPKVTEIKACVGQRTTLKRPNVALLKRKCKSGWIMHLELNFGG</sequence>
<accession>R9NVJ2</accession>
<name>R9NVJ2_PSEHS</name>
<evidence type="ECO:0000313" key="2">
    <source>
        <dbReference type="Proteomes" id="UP000014071"/>
    </source>
</evidence>
<dbReference type="EMBL" id="DF238764">
    <property type="protein sequence ID" value="GAC92478.1"/>
    <property type="molecule type" value="Genomic_DNA"/>
</dbReference>
<protein>
    <submittedName>
        <fullName evidence="1">Uncharacterized protein</fullName>
    </submittedName>
</protein>
<organism evidence="1 2">
    <name type="scientific">Pseudozyma hubeiensis (strain SY62)</name>
    <name type="common">Yeast</name>
    <dbReference type="NCBI Taxonomy" id="1305764"/>
    <lineage>
        <taxon>Eukaryota</taxon>
        <taxon>Fungi</taxon>
        <taxon>Dikarya</taxon>
        <taxon>Basidiomycota</taxon>
        <taxon>Ustilaginomycotina</taxon>
        <taxon>Ustilaginomycetes</taxon>
        <taxon>Ustilaginales</taxon>
        <taxon>Ustilaginaceae</taxon>
        <taxon>Pseudozyma</taxon>
    </lineage>
</organism>
<keyword evidence="2" id="KW-1185">Reference proteome</keyword>
<reference evidence="2" key="1">
    <citation type="journal article" date="2013" name="Genome Announc.">
        <title>Draft genome sequence of the basidiomycetous yeast-like fungus Pseudozyma hubeiensis SY62, which produces an abundant amount of the biosurfactant mannosylerythritol lipids.</title>
        <authorList>
            <person name="Konishi M."/>
            <person name="Hatada Y."/>
            <person name="Horiuchi J."/>
        </authorList>
    </citation>
    <scope>NUCLEOTIDE SEQUENCE [LARGE SCALE GENOMIC DNA]</scope>
    <source>
        <strain evidence="2">SY62</strain>
    </source>
</reference>
<dbReference type="Proteomes" id="UP000014071">
    <property type="component" value="Unassembled WGS sequence"/>
</dbReference>